<evidence type="ECO:0000313" key="3">
    <source>
        <dbReference type="Proteomes" id="UP000308760"/>
    </source>
</evidence>
<dbReference type="SUPFAM" id="SSF56112">
    <property type="entry name" value="Protein kinase-like (PK-like)"/>
    <property type="match status" value="1"/>
</dbReference>
<reference evidence="2 3" key="2">
    <citation type="submission" date="2019-05" db="EMBL/GenBank/DDBJ databases">
        <title>Glycomyces buryatensis sp. nov.</title>
        <authorList>
            <person name="Nikitina E."/>
        </authorList>
    </citation>
    <scope>NUCLEOTIDE SEQUENCE [LARGE SCALE GENOMIC DNA]</scope>
    <source>
        <strain evidence="2 3">18</strain>
    </source>
</reference>
<protein>
    <recommendedName>
        <fullName evidence="4">Protein kinase domain-containing protein</fullName>
    </recommendedName>
</protein>
<reference evidence="3" key="1">
    <citation type="submission" date="2019-04" db="EMBL/GenBank/DDBJ databases">
        <title>Nocardioides xinjiangensis sp. nov.</title>
        <authorList>
            <person name="Liu S."/>
        </authorList>
    </citation>
    <scope>NUCLEOTIDE SEQUENCE [LARGE SCALE GENOMIC DNA]</scope>
    <source>
        <strain evidence="3">18</strain>
    </source>
</reference>
<keyword evidence="3" id="KW-1185">Reference proteome</keyword>
<sequence length="309" mass="34781">MTYQDEPTSLEELGQLTKLADGGQGTVHRAALMPGELYKRYHNPQELNVAELKRLVRRVYAEPMPEHARELILHSTAWPTGVVLEQGKYTGMTMPEAASKFTAQIGGRSKLQELQYLIFGRKPIWGEGLVLPNPDQRRELVLGFVRLFKALHDVDIIIGDVSPRNFLWSVEPHPTVYALDCDGFRVNGYDPPTPQAQTPDWEDPDQETGRATFESDRFKLALLVIRVLLTEPKTTPKDVASDPVRRAQLGDRVAELAVRVADGERCHAVEWLHAFDNRPTLQFDPVKPPPERGQPGPRKGPDRPTLDFG</sequence>
<dbReference type="InterPro" id="IPR011009">
    <property type="entry name" value="Kinase-like_dom_sf"/>
</dbReference>
<dbReference type="OrthoDB" id="3700382at2"/>
<dbReference type="Gene3D" id="1.10.510.10">
    <property type="entry name" value="Transferase(Phosphotransferase) domain 1"/>
    <property type="match status" value="1"/>
</dbReference>
<gene>
    <name evidence="2" type="ORF">FAB82_02085</name>
</gene>
<feature type="compositionally biased region" description="Basic and acidic residues" evidence="1">
    <location>
        <begin position="299"/>
        <end position="309"/>
    </location>
</feature>
<accession>A0A4S8QF42</accession>
<proteinExistence type="predicted"/>
<dbReference type="AlphaFoldDB" id="A0A4S8QF42"/>
<feature type="region of interest" description="Disordered" evidence="1">
    <location>
        <begin position="190"/>
        <end position="209"/>
    </location>
</feature>
<name>A0A4S8QF42_9ACTN</name>
<comment type="caution">
    <text evidence="2">The sequence shown here is derived from an EMBL/GenBank/DDBJ whole genome shotgun (WGS) entry which is preliminary data.</text>
</comment>
<dbReference type="Proteomes" id="UP000308760">
    <property type="component" value="Unassembled WGS sequence"/>
</dbReference>
<organism evidence="2 3">
    <name type="scientific">Glycomyces buryatensis</name>
    <dbReference type="NCBI Taxonomy" id="2570927"/>
    <lineage>
        <taxon>Bacteria</taxon>
        <taxon>Bacillati</taxon>
        <taxon>Actinomycetota</taxon>
        <taxon>Actinomycetes</taxon>
        <taxon>Glycomycetales</taxon>
        <taxon>Glycomycetaceae</taxon>
        <taxon>Glycomyces</taxon>
    </lineage>
</organism>
<dbReference type="RefSeq" id="WP_136532882.1">
    <property type="nucleotide sequence ID" value="NZ_STGY01000005.1"/>
</dbReference>
<evidence type="ECO:0000256" key="1">
    <source>
        <dbReference type="SAM" id="MobiDB-lite"/>
    </source>
</evidence>
<dbReference type="EMBL" id="STGY01000005">
    <property type="protein sequence ID" value="THV43277.1"/>
    <property type="molecule type" value="Genomic_DNA"/>
</dbReference>
<feature type="region of interest" description="Disordered" evidence="1">
    <location>
        <begin position="278"/>
        <end position="309"/>
    </location>
</feature>
<evidence type="ECO:0000313" key="2">
    <source>
        <dbReference type="EMBL" id="THV43277.1"/>
    </source>
</evidence>
<evidence type="ECO:0008006" key="4">
    <source>
        <dbReference type="Google" id="ProtNLM"/>
    </source>
</evidence>